<dbReference type="AlphaFoldDB" id="A0A811M9A5"/>
<feature type="region of interest" description="Disordered" evidence="1">
    <location>
        <begin position="1"/>
        <end position="49"/>
    </location>
</feature>
<evidence type="ECO:0000256" key="1">
    <source>
        <dbReference type="SAM" id="MobiDB-lite"/>
    </source>
</evidence>
<keyword evidence="3" id="KW-1185">Reference proteome</keyword>
<evidence type="ECO:0000313" key="2">
    <source>
        <dbReference type="EMBL" id="CAD6203452.1"/>
    </source>
</evidence>
<feature type="compositionally biased region" description="Basic and acidic residues" evidence="1">
    <location>
        <begin position="19"/>
        <end position="28"/>
    </location>
</feature>
<sequence length="208" mass="22712">MDRRLPGGVPATRRHRRRTAEVDNKQVHDNGSPRTGGGREDRHPEALPVVGPGCTRIAVKVAEDIALRRRPSRKLRGPESVERALAEEVLPLVAHPFDRGAVVASRKEICAHVAAACADPRNARGGAHVLVLIDTFACPVVFLRLPLPPKPMKTVVACAPNNFVVTSVKPCMDELESVVPVPEKKPVGVIGDRKPKPVVERYKGWVPW</sequence>
<reference evidence="2" key="1">
    <citation type="submission" date="2020-10" db="EMBL/GenBank/DDBJ databases">
        <authorList>
            <person name="Han B."/>
            <person name="Lu T."/>
            <person name="Zhao Q."/>
            <person name="Huang X."/>
            <person name="Zhao Y."/>
        </authorList>
    </citation>
    <scope>NUCLEOTIDE SEQUENCE</scope>
</reference>
<protein>
    <submittedName>
        <fullName evidence="2">Uncharacterized protein</fullName>
    </submittedName>
</protein>
<dbReference type="EMBL" id="CAJGYO010000001">
    <property type="protein sequence ID" value="CAD6203452.1"/>
    <property type="molecule type" value="Genomic_DNA"/>
</dbReference>
<organism evidence="2 3">
    <name type="scientific">Miscanthus lutarioriparius</name>
    <dbReference type="NCBI Taxonomy" id="422564"/>
    <lineage>
        <taxon>Eukaryota</taxon>
        <taxon>Viridiplantae</taxon>
        <taxon>Streptophyta</taxon>
        <taxon>Embryophyta</taxon>
        <taxon>Tracheophyta</taxon>
        <taxon>Spermatophyta</taxon>
        <taxon>Magnoliopsida</taxon>
        <taxon>Liliopsida</taxon>
        <taxon>Poales</taxon>
        <taxon>Poaceae</taxon>
        <taxon>PACMAD clade</taxon>
        <taxon>Panicoideae</taxon>
        <taxon>Andropogonodae</taxon>
        <taxon>Andropogoneae</taxon>
        <taxon>Saccharinae</taxon>
        <taxon>Miscanthus</taxon>
    </lineage>
</organism>
<name>A0A811M9A5_9POAL</name>
<proteinExistence type="predicted"/>
<gene>
    <name evidence="2" type="ORF">NCGR_LOCUS1637</name>
</gene>
<accession>A0A811M9A5</accession>
<dbReference type="OrthoDB" id="689428at2759"/>
<evidence type="ECO:0000313" key="3">
    <source>
        <dbReference type="Proteomes" id="UP000604825"/>
    </source>
</evidence>
<dbReference type="Proteomes" id="UP000604825">
    <property type="component" value="Unassembled WGS sequence"/>
</dbReference>
<comment type="caution">
    <text evidence="2">The sequence shown here is derived from an EMBL/GenBank/DDBJ whole genome shotgun (WGS) entry which is preliminary data.</text>
</comment>